<proteinExistence type="predicted"/>
<sequence>MNSQYLIKPKTERFFVSTLKFSLLAVSICTLTPAGTALAFGTIDPAGVTNTNQVRYQLIDVAQDNYVQEANRIMNQIQQTPQPYSDYDRAELSKLIDAAEANINAADTLARLAADLSMDVQDYTTLSQALDSMEQIETLKNTLSAEAFGTGVRQLAETENISVATATESNDLSSLEVTMTEDSGDTYAATVSVDYGSGGYGGGGDNGGGDNGGGVWGDPHYIDLTNPSKNPLERDFDVMGQAGKVFNILSDKQIQVNNLYKSSNVSGATMVGAVGIKLLDDFGEIHQIQYSTNSAPMLDGKMVKESEIKTVTMQGKKATVAYDAHVLKIETPEYKLKFTAQTDDSLDERIQIQPSGVLTDNVPPHGLLGQTADGDSNIRHGKTGDGAQGEGAIDYSYQKYQVVDLFSDPDADINRFQILTTLSFDKEGITRIGHAATGKLLATKGTDGYLVSVRYQVNEDGTERVTLADGKTVVNQQGNILVAESSKTILAQIEDRILLAMR</sequence>
<dbReference type="EMBL" id="JACXSS010000001">
    <property type="protein sequence ID" value="MBD9355883.1"/>
    <property type="molecule type" value="Genomic_DNA"/>
</dbReference>
<evidence type="ECO:0000313" key="3">
    <source>
        <dbReference type="Proteomes" id="UP000652176"/>
    </source>
</evidence>
<keyword evidence="3" id="KW-1185">Reference proteome</keyword>
<evidence type="ECO:0000256" key="1">
    <source>
        <dbReference type="SAM" id="SignalP"/>
    </source>
</evidence>
<reference evidence="2 3" key="1">
    <citation type="submission" date="2020-09" db="EMBL/GenBank/DDBJ databases">
        <title>Methylomonas albis sp. nov. and Methylomonas fluvii sp. nov.: Two cold-adapted methanotrophs from the River Elbe and an amended description of Methylovulum psychrotolerans strain Eb1.</title>
        <authorList>
            <person name="Bussmann I.K."/>
            <person name="Klings K.-W."/>
            <person name="Warnstedt J."/>
            <person name="Hoppert M."/>
            <person name="Saborowski A."/>
            <person name="Horn F."/>
            <person name="Liebner S."/>
        </authorList>
    </citation>
    <scope>NUCLEOTIDE SEQUENCE [LARGE SCALE GENOMIC DNA]</scope>
    <source>
        <strain evidence="2 3">EbA</strain>
    </source>
</reference>
<accession>A0ABR9D0X8</accession>
<comment type="caution">
    <text evidence="2">The sequence shown here is derived from an EMBL/GenBank/DDBJ whole genome shotgun (WGS) entry which is preliminary data.</text>
</comment>
<evidence type="ECO:0008006" key="4">
    <source>
        <dbReference type="Google" id="ProtNLM"/>
    </source>
</evidence>
<keyword evidence="1" id="KW-0732">Signal</keyword>
<organism evidence="2 3">
    <name type="scientific">Methylomonas albis</name>
    <dbReference type="NCBI Taxonomy" id="1854563"/>
    <lineage>
        <taxon>Bacteria</taxon>
        <taxon>Pseudomonadati</taxon>
        <taxon>Pseudomonadota</taxon>
        <taxon>Gammaproteobacteria</taxon>
        <taxon>Methylococcales</taxon>
        <taxon>Methylococcaceae</taxon>
        <taxon>Methylomonas</taxon>
    </lineage>
</organism>
<feature type="signal peptide" evidence="1">
    <location>
        <begin position="1"/>
        <end position="39"/>
    </location>
</feature>
<dbReference type="RefSeq" id="WP_192374226.1">
    <property type="nucleotide sequence ID" value="NZ_CAJHIV010000001.1"/>
</dbReference>
<evidence type="ECO:0000313" key="2">
    <source>
        <dbReference type="EMBL" id="MBD9355883.1"/>
    </source>
</evidence>
<dbReference type="Proteomes" id="UP000652176">
    <property type="component" value="Unassembled WGS sequence"/>
</dbReference>
<name>A0ABR9D0X8_9GAMM</name>
<feature type="chain" id="PRO_5045951240" description="Curli production assembly/transport component CsgF" evidence="1">
    <location>
        <begin position="40"/>
        <end position="502"/>
    </location>
</feature>
<gene>
    <name evidence="2" type="ORF">IE877_08295</name>
</gene>
<protein>
    <recommendedName>
        <fullName evidence="4">Curli production assembly/transport component CsgF</fullName>
    </recommendedName>
</protein>